<evidence type="ECO:0000313" key="3">
    <source>
        <dbReference type="Proteomes" id="UP001302257"/>
    </source>
</evidence>
<sequence>MPTPVFKKLFPGILILPAVALLLSAFMTWANAHAGTPFLPTWARNFATSIVFLPVILMGMVQIEMLLARIAPQLRGNMLKLVVSLLGAMFIESLLAAVIAVISNPLDASWFGFWWRAFSRSLPVGLLVGLFMGFYMKPKIEEMKARAAAAA</sequence>
<evidence type="ECO:0008006" key="4">
    <source>
        <dbReference type="Google" id="ProtNLM"/>
    </source>
</evidence>
<gene>
    <name evidence="2" type="ORF">RAN89_03490</name>
</gene>
<reference evidence="2 3" key="1">
    <citation type="submission" date="2023-08" db="EMBL/GenBank/DDBJ databases">
        <title>Rhodoferax potami sp. nov. and Rhodoferax mekongensis sp. nov., isolated from the Mekong River in Thailand.</title>
        <authorList>
            <person name="Kitikhun S."/>
            <person name="Charoenyingcharoen P."/>
            <person name="Siriarchawattana P."/>
            <person name="Likhitrattanapisal S."/>
            <person name="Nilsakha T."/>
            <person name="Chanpet A."/>
            <person name="Rattanawaree P."/>
            <person name="Ingsriswang S."/>
        </authorList>
    </citation>
    <scope>NUCLEOTIDE SEQUENCE [LARGE SCALE GENOMIC DNA]</scope>
    <source>
        <strain evidence="2 3">TBRC 17307</strain>
    </source>
</reference>
<dbReference type="EMBL" id="CP132507">
    <property type="protein sequence ID" value="WNO05508.1"/>
    <property type="molecule type" value="Genomic_DNA"/>
</dbReference>
<evidence type="ECO:0000256" key="1">
    <source>
        <dbReference type="SAM" id="Phobius"/>
    </source>
</evidence>
<feature type="transmembrane region" description="Helical" evidence="1">
    <location>
        <begin position="81"/>
        <end position="102"/>
    </location>
</feature>
<feature type="transmembrane region" description="Helical" evidence="1">
    <location>
        <begin position="42"/>
        <end position="61"/>
    </location>
</feature>
<keyword evidence="1" id="KW-0812">Transmembrane</keyword>
<keyword evidence="1" id="KW-0472">Membrane</keyword>
<dbReference type="Proteomes" id="UP001302257">
    <property type="component" value="Chromosome"/>
</dbReference>
<name>A0ABZ0B226_9BURK</name>
<protein>
    <recommendedName>
        <fullName evidence="4">DUF2798 domain-containing protein</fullName>
    </recommendedName>
</protein>
<dbReference type="RefSeq" id="WP_313868271.1">
    <property type="nucleotide sequence ID" value="NZ_CP132507.1"/>
</dbReference>
<evidence type="ECO:0000313" key="2">
    <source>
        <dbReference type="EMBL" id="WNO05508.1"/>
    </source>
</evidence>
<keyword evidence="1" id="KW-1133">Transmembrane helix</keyword>
<proteinExistence type="predicted"/>
<accession>A0ABZ0B226</accession>
<organism evidence="2 3">
    <name type="scientific">Rhodoferax mekongensis</name>
    <dbReference type="NCBI Taxonomy" id="3068341"/>
    <lineage>
        <taxon>Bacteria</taxon>
        <taxon>Pseudomonadati</taxon>
        <taxon>Pseudomonadota</taxon>
        <taxon>Betaproteobacteria</taxon>
        <taxon>Burkholderiales</taxon>
        <taxon>Comamonadaceae</taxon>
        <taxon>Rhodoferax</taxon>
    </lineage>
</organism>
<feature type="transmembrane region" description="Helical" evidence="1">
    <location>
        <begin position="114"/>
        <end position="136"/>
    </location>
</feature>
<keyword evidence="3" id="KW-1185">Reference proteome</keyword>